<dbReference type="GO" id="GO:0070402">
    <property type="term" value="F:NADPH binding"/>
    <property type="evidence" value="ECO:0007669"/>
    <property type="project" value="TreeGrafter"/>
</dbReference>
<protein>
    <submittedName>
        <fullName evidence="1">Thymidylate synthase</fullName>
    </submittedName>
</protein>
<gene>
    <name evidence="1" type="ORF">SUFG_00049</name>
</gene>
<dbReference type="HAMAP" id="MF_01408">
    <property type="entry name" value="ThyX"/>
    <property type="match status" value="1"/>
</dbReference>
<organism evidence="1 2">
    <name type="scientific">Sulfitobacter phage phiCB2047-B</name>
    <dbReference type="NCBI Taxonomy" id="754046"/>
    <lineage>
        <taxon>Viruses</taxon>
        <taxon>Duplodnaviria</taxon>
        <taxon>Heunggongvirae</taxon>
        <taxon>Uroviricota</taxon>
        <taxon>Caudoviricetes</taxon>
        <taxon>Schitoviridae</taxon>
        <taxon>Rhodovirinae</taxon>
        <taxon>Raunefjordenvirus</taxon>
        <taxon>Raunefjordenvirus CB2047B</taxon>
    </lineage>
</organism>
<sequence length="331" mass="38000">MELNNMDADYYIDNNGKLDDLYQEIEGLQRFLANQGFDVNFNNDEAINGEILEPELGERLEWTDAPEGSTQVLDHGFIRLVEHMGSDSSIAESARMSYGRGTKKVNNDQGLINYLVRNHHTSPLEMGEIKVHMRLPIFVMRQLVRHRTANLNEYSGRYSEMVRLFYTPELAQIMCQGTVNKQMSGAPLPVSESEPAQDQIRQISNTAFDAYERLLNEFDVSRETARIVLPLNTYTEVVWKMDVSNLIKFLYLRDDEHAQWEIRVYAIEIAKIVEELFPFVYSAYMRERESVKLTPLQIDSLINGKVDPDLSKSETAQVEKILANHLLGLAS</sequence>
<proteinExistence type="inferred from homology"/>
<name>M4PRP2_9CAUD</name>
<dbReference type="InterPro" id="IPR036098">
    <property type="entry name" value="Thymidylate_synthase_ThyX_sf"/>
</dbReference>
<dbReference type="KEGG" id="vg:15012431"/>
<dbReference type="Pfam" id="PF02511">
    <property type="entry name" value="Thy1"/>
    <property type="match status" value="1"/>
</dbReference>
<dbReference type="GeneID" id="15012431"/>
<dbReference type="RefSeq" id="YP_007675832.1">
    <property type="nucleotide sequence ID" value="NC_020862.2"/>
</dbReference>
<dbReference type="GO" id="GO:0004799">
    <property type="term" value="F:thymidylate synthase activity"/>
    <property type="evidence" value="ECO:0007669"/>
    <property type="project" value="TreeGrafter"/>
</dbReference>
<dbReference type="PANTHER" id="PTHR34934">
    <property type="entry name" value="FLAVIN-DEPENDENT THYMIDYLATE SYNTHASE"/>
    <property type="match status" value="1"/>
</dbReference>
<dbReference type="PANTHER" id="PTHR34934:SF1">
    <property type="entry name" value="FLAVIN-DEPENDENT THYMIDYLATE SYNTHASE"/>
    <property type="match status" value="1"/>
</dbReference>
<dbReference type="PROSITE" id="PS51331">
    <property type="entry name" value="THYX"/>
    <property type="match status" value="1"/>
</dbReference>
<evidence type="ECO:0000313" key="1">
    <source>
        <dbReference type="EMBL" id="AGH07416.1"/>
    </source>
</evidence>
<dbReference type="EMBL" id="HQ317387">
    <property type="protein sequence ID" value="AGH07416.1"/>
    <property type="molecule type" value="Genomic_DNA"/>
</dbReference>
<evidence type="ECO:0000313" key="2">
    <source>
        <dbReference type="Proteomes" id="UP000207593"/>
    </source>
</evidence>
<dbReference type="GO" id="GO:0050660">
    <property type="term" value="F:flavin adenine dinucleotide binding"/>
    <property type="evidence" value="ECO:0007669"/>
    <property type="project" value="InterPro"/>
</dbReference>
<accession>M4PRP2</accession>
<dbReference type="GO" id="GO:0006231">
    <property type="term" value="P:dTMP biosynthetic process"/>
    <property type="evidence" value="ECO:0007669"/>
    <property type="project" value="InterPro"/>
</dbReference>
<dbReference type="Gene3D" id="3.30.1360.170">
    <property type="match status" value="1"/>
</dbReference>
<dbReference type="CDD" id="cd20175">
    <property type="entry name" value="ThyX"/>
    <property type="match status" value="1"/>
</dbReference>
<dbReference type="SUPFAM" id="SSF69796">
    <property type="entry name" value="Thymidylate synthase-complementing protein Thy1"/>
    <property type="match status" value="1"/>
</dbReference>
<dbReference type="InterPro" id="IPR003669">
    <property type="entry name" value="Thymidylate_synthase_ThyX"/>
</dbReference>
<reference evidence="1 2" key="1">
    <citation type="journal article" date="2014" name="Genome Announc.">
        <title>Genome Sequence of the Sulfitobacter sp. Strain 2047-Infecting Lytic Phage {Phi}CB2047-B.</title>
        <authorList>
            <person name="Ankrah N.Y."/>
            <person name="Budinoff C.R."/>
            <person name="Wilson W.H."/>
            <person name="Wilhelm S.W."/>
            <person name="Buchan A."/>
        </authorList>
    </citation>
    <scope>NUCLEOTIDE SEQUENCE [LARGE SCALE GENOMIC DNA]</scope>
    <source>
        <strain evidence="2">phiCB2047-B</strain>
    </source>
</reference>
<dbReference type="GO" id="GO:0050797">
    <property type="term" value="F:thymidylate synthase (FAD) activity"/>
    <property type="evidence" value="ECO:0007669"/>
    <property type="project" value="InterPro"/>
</dbReference>
<dbReference type="Proteomes" id="UP000207593">
    <property type="component" value="Segment"/>
</dbReference>
<dbReference type="NCBIfam" id="TIGR02170">
    <property type="entry name" value="thyX"/>
    <property type="match status" value="1"/>
</dbReference>
<dbReference type="OrthoDB" id="8223at10239"/>
<keyword evidence="2" id="KW-1185">Reference proteome</keyword>